<reference evidence="2 3" key="1">
    <citation type="submission" date="2024-10" db="EMBL/GenBank/DDBJ databases">
        <title>Updated reference genomes for cyclostephanoid diatoms.</title>
        <authorList>
            <person name="Roberts W.R."/>
            <person name="Alverson A.J."/>
        </authorList>
    </citation>
    <scope>NUCLEOTIDE SEQUENCE [LARGE SCALE GENOMIC DNA]</scope>
    <source>
        <strain evidence="2 3">AJA228-03</strain>
    </source>
</reference>
<feature type="region of interest" description="Disordered" evidence="1">
    <location>
        <begin position="247"/>
        <end position="269"/>
    </location>
</feature>
<proteinExistence type="predicted"/>
<dbReference type="AlphaFoldDB" id="A0ABD3SDQ2"/>
<feature type="compositionally biased region" description="Low complexity" evidence="1">
    <location>
        <begin position="76"/>
        <end position="88"/>
    </location>
</feature>
<comment type="caution">
    <text evidence="2">The sequence shown here is derived from an EMBL/GenBank/DDBJ whole genome shotgun (WGS) entry which is preliminary data.</text>
</comment>
<keyword evidence="3" id="KW-1185">Reference proteome</keyword>
<feature type="region of interest" description="Disordered" evidence="1">
    <location>
        <begin position="72"/>
        <end position="117"/>
    </location>
</feature>
<evidence type="ECO:0000256" key="1">
    <source>
        <dbReference type="SAM" id="MobiDB-lite"/>
    </source>
</evidence>
<gene>
    <name evidence="2" type="ORF">ACHAXA_001978</name>
</gene>
<organism evidence="2 3">
    <name type="scientific">Cyclostephanos tholiformis</name>
    <dbReference type="NCBI Taxonomy" id="382380"/>
    <lineage>
        <taxon>Eukaryota</taxon>
        <taxon>Sar</taxon>
        <taxon>Stramenopiles</taxon>
        <taxon>Ochrophyta</taxon>
        <taxon>Bacillariophyta</taxon>
        <taxon>Coscinodiscophyceae</taxon>
        <taxon>Thalassiosirophycidae</taxon>
        <taxon>Stephanodiscales</taxon>
        <taxon>Stephanodiscaceae</taxon>
        <taxon>Cyclostephanos</taxon>
    </lineage>
</organism>
<dbReference type="Proteomes" id="UP001530377">
    <property type="component" value="Unassembled WGS sequence"/>
</dbReference>
<accession>A0ABD3SDQ2</accession>
<name>A0ABD3SDQ2_9STRA</name>
<sequence>MIQRHASRSATAVAGCWHRLTTTMTSECADAIVFAGQPSLPGNAPGTKLPWGSSATRAVADRDDVRRLRRRGHVHSFSSSSASASAMAEPRQKSSDGPESKDGKGEGGNNKKEGRKDDSNIFLDNLGKIFLSTIGIVLLSLLRSTKSNNSRTALREDVESAALLDPLEIDDLRLANQDFTIKVWEDIVRELRRIFPHRRSVTYPEFLTVVTRVMRDVGGEGFTVQFGHLVDRVVIAELERIAAEGGAVREEGKEEEEKGGEEGRLDEGHRRKSRVELPLPFLLAALSLALHGNVSDRVRVLYESASIFDDDVDDDGGGRGGGEGSEYTASAAALSGDAASRMVQYLQRTCQLVPEAQIVETNSRVPYRTYRVGSGDELVKRARGGYGGKKGSAGVTREAEGNVTLEEFHAILRSRTVCAWGECYVKKTGKTATSDR</sequence>
<feature type="compositionally biased region" description="Basic and acidic residues" evidence="1">
    <location>
        <begin position="90"/>
        <end position="117"/>
    </location>
</feature>
<protein>
    <submittedName>
        <fullName evidence="2">Uncharacterized protein</fullName>
    </submittedName>
</protein>
<evidence type="ECO:0000313" key="3">
    <source>
        <dbReference type="Proteomes" id="UP001530377"/>
    </source>
</evidence>
<dbReference type="EMBL" id="JALLPB020000063">
    <property type="protein sequence ID" value="KAL3822513.1"/>
    <property type="molecule type" value="Genomic_DNA"/>
</dbReference>
<evidence type="ECO:0000313" key="2">
    <source>
        <dbReference type="EMBL" id="KAL3822513.1"/>
    </source>
</evidence>